<name>A0ABY7WGD4_9SPHI</name>
<protein>
    <submittedName>
        <fullName evidence="2">Uncharacterized protein</fullName>
    </submittedName>
</protein>
<sequence length="80" mass="8996">MKILFFMFIPLFNLALNFICCTEEVSKVKSDTVYICGSGKGKKYHLTAHCRGLSNCSAKAVKTTLKQATREGKTRCAWEK</sequence>
<evidence type="ECO:0000313" key="2">
    <source>
        <dbReference type="EMBL" id="WDF67674.1"/>
    </source>
</evidence>
<dbReference type="Proteomes" id="UP001221558">
    <property type="component" value="Chromosome"/>
</dbReference>
<keyword evidence="3" id="KW-1185">Reference proteome</keyword>
<dbReference type="EMBL" id="CP117880">
    <property type="protein sequence ID" value="WDF67674.1"/>
    <property type="molecule type" value="Genomic_DNA"/>
</dbReference>
<keyword evidence="1" id="KW-0732">Signal</keyword>
<evidence type="ECO:0000313" key="3">
    <source>
        <dbReference type="Proteomes" id="UP001221558"/>
    </source>
</evidence>
<dbReference type="RefSeq" id="WP_274266401.1">
    <property type="nucleotide sequence ID" value="NZ_CP117880.1"/>
</dbReference>
<organism evidence="2 3">
    <name type="scientific">Sphingobacterium oryzagri</name>
    <dbReference type="NCBI Taxonomy" id="3025669"/>
    <lineage>
        <taxon>Bacteria</taxon>
        <taxon>Pseudomonadati</taxon>
        <taxon>Bacteroidota</taxon>
        <taxon>Sphingobacteriia</taxon>
        <taxon>Sphingobacteriales</taxon>
        <taxon>Sphingobacteriaceae</taxon>
        <taxon>Sphingobacterium</taxon>
    </lineage>
</organism>
<reference evidence="2 3" key="1">
    <citation type="submission" date="2023-02" db="EMBL/GenBank/DDBJ databases">
        <title>Genome sequence of Sphingobacterium sp. KACC 22765.</title>
        <authorList>
            <person name="Kim S."/>
            <person name="Heo J."/>
            <person name="Kwon S.-W."/>
        </authorList>
    </citation>
    <scope>NUCLEOTIDE SEQUENCE [LARGE SCALE GENOMIC DNA]</scope>
    <source>
        <strain evidence="2 3">KACC 22765</strain>
    </source>
</reference>
<feature type="signal peptide" evidence="1">
    <location>
        <begin position="1"/>
        <end position="15"/>
    </location>
</feature>
<gene>
    <name evidence="2" type="ORF">PQ465_15340</name>
</gene>
<evidence type="ECO:0000256" key="1">
    <source>
        <dbReference type="SAM" id="SignalP"/>
    </source>
</evidence>
<proteinExistence type="predicted"/>
<accession>A0ABY7WGD4</accession>
<feature type="chain" id="PRO_5045347484" evidence="1">
    <location>
        <begin position="16"/>
        <end position="80"/>
    </location>
</feature>